<gene>
    <name evidence="2" type="ORF">FM105_01070</name>
</gene>
<keyword evidence="1" id="KW-0812">Transmembrane</keyword>
<dbReference type="InterPro" id="IPR021299">
    <property type="entry name" value="DUF2871"/>
</dbReference>
<feature type="transmembrane region" description="Helical" evidence="1">
    <location>
        <begin position="42"/>
        <end position="60"/>
    </location>
</feature>
<name>A0A1X6WUI8_9MICO</name>
<evidence type="ECO:0000313" key="3">
    <source>
        <dbReference type="Proteomes" id="UP000196581"/>
    </source>
</evidence>
<dbReference type="Pfam" id="PF11070">
    <property type="entry name" value="DUF2871"/>
    <property type="match status" value="1"/>
</dbReference>
<dbReference type="AlphaFoldDB" id="A0A1X6WUI8"/>
<dbReference type="Proteomes" id="UP000196581">
    <property type="component" value="Unassembled WGS sequence"/>
</dbReference>
<evidence type="ECO:0000313" key="2">
    <source>
        <dbReference type="EMBL" id="SLM89013.1"/>
    </source>
</evidence>
<reference evidence="3" key="1">
    <citation type="submission" date="2017-02" db="EMBL/GenBank/DDBJ databases">
        <authorList>
            <person name="Dridi B."/>
        </authorList>
    </citation>
    <scope>NUCLEOTIDE SEQUENCE [LARGE SCALE GENOMIC DNA]</scope>
    <source>
        <strain evidence="3">B Co 03.10</strain>
    </source>
</reference>
<keyword evidence="3" id="KW-1185">Reference proteome</keyword>
<accession>A0A1X6WUI8</accession>
<dbReference type="EMBL" id="FWFF01000001">
    <property type="protein sequence ID" value="SLM89013.1"/>
    <property type="molecule type" value="Genomic_DNA"/>
</dbReference>
<evidence type="ECO:0000256" key="1">
    <source>
        <dbReference type="SAM" id="Phobius"/>
    </source>
</evidence>
<protein>
    <submittedName>
        <fullName evidence="2">Putative membrane protein</fullName>
    </submittedName>
</protein>
<proteinExistence type="predicted"/>
<feature type="transmembrane region" description="Helical" evidence="1">
    <location>
        <begin position="5"/>
        <end position="22"/>
    </location>
</feature>
<organism evidence="2 3">
    <name type="scientific">Brevibacterium yomogidense</name>
    <dbReference type="NCBI Taxonomy" id="946573"/>
    <lineage>
        <taxon>Bacteria</taxon>
        <taxon>Bacillati</taxon>
        <taxon>Actinomycetota</taxon>
        <taxon>Actinomycetes</taxon>
        <taxon>Micrococcales</taxon>
        <taxon>Brevibacteriaceae</taxon>
        <taxon>Brevibacterium</taxon>
    </lineage>
</organism>
<keyword evidence="1" id="KW-0472">Membrane</keyword>
<dbReference type="RefSeq" id="WP_087003372.1">
    <property type="nucleotide sequence ID" value="NZ_FWFF01000001.1"/>
</dbReference>
<sequence>MKKMFYAAFAYLIAGLLAGLYYRELTKGTAFESGGDTQLSVAHTHLLVLGFIVMLLALVLDKAFGLSRSRLFPWFFWLYNAGVVVTTGLLVWHGTLTVLGEEAGAMISGIAGLGHIFLTAGTILLFLALRPGVMAAANVRTEEERELVAA</sequence>
<feature type="transmembrane region" description="Helical" evidence="1">
    <location>
        <begin position="72"/>
        <end position="93"/>
    </location>
</feature>
<keyword evidence="1" id="KW-1133">Transmembrane helix</keyword>
<feature type="transmembrane region" description="Helical" evidence="1">
    <location>
        <begin position="105"/>
        <end position="129"/>
    </location>
</feature>